<dbReference type="RefSeq" id="WP_106374083.1">
    <property type="nucleotide sequence ID" value="NZ_PVTK01000002.1"/>
</dbReference>
<evidence type="ECO:0000256" key="2">
    <source>
        <dbReference type="ARBA" id="ARBA00022741"/>
    </source>
</evidence>
<dbReference type="UniPathway" id="UPA00241">
    <property type="reaction ID" value="UER00356"/>
</dbReference>
<comment type="catalytic activity">
    <reaction evidence="5">
        <text>3'-dephospho-CoA + ATP = ADP + CoA + H(+)</text>
        <dbReference type="Rhea" id="RHEA:18245"/>
        <dbReference type="ChEBI" id="CHEBI:15378"/>
        <dbReference type="ChEBI" id="CHEBI:30616"/>
        <dbReference type="ChEBI" id="CHEBI:57287"/>
        <dbReference type="ChEBI" id="CHEBI:57328"/>
        <dbReference type="ChEBI" id="CHEBI:456216"/>
        <dbReference type="EC" id="2.7.1.24"/>
    </reaction>
</comment>
<keyword evidence="5" id="KW-0963">Cytoplasm</keyword>
<gene>
    <name evidence="5" type="primary">coaE</name>
    <name evidence="7" type="ORF">B0H98_102215</name>
</gene>
<dbReference type="GO" id="GO:0005737">
    <property type="term" value="C:cytoplasm"/>
    <property type="evidence" value="ECO:0007669"/>
    <property type="project" value="UniProtKB-SubCell"/>
</dbReference>
<dbReference type="EMBL" id="PVTK01000002">
    <property type="protein sequence ID" value="PRY65686.1"/>
    <property type="molecule type" value="Genomic_DNA"/>
</dbReference>
<dbReference type="PANTHER" id="PTHR10695:SF46">
    <property type="entry name" value="BIFUNCTIONAL COENZYME A SYNTHASE-RELATED"/>
    <property type="match status" value="1"/>
</dbReference>
<dbReference type="Pfam" id="PF01121">
    <property type="entry name" value="CoaE"/>
    <property type="match status" value="1"/>
</dbReference>
<comment type="pathway">
    <text evidence="5">Cofactor biosynthesis; coenzyme A biosynthesis; CoA from (R)-pantothenate: step 5/5.</text>
</comment>
<evidence type="ECO:0000256" key="5">
    <source>
        <dbReference type="HAMAP-Rule" id="MF_00376"/>
    </source>
</evidence>
<feature type="binding site" evidence="5">
    <location>
        <begin position="10"/>
        <end position="15"/>
    </location>
    <ligand>
        <name>ATP</name>
        <dbReference type="ChEBI" id="CHEBI:30616"/>
    </ligand>
</feature>
<keyword evidence="3 5" id="KW-0067">ATP-binding</keyword>
<dbReference type="PROSITE" id="PS51219">
    <property type="entry name" value="DPCK"/>
    <property type="match status" value="1"/>
</dbReference>
<keyword evidence="4 5" id="KW-0173">Coenzyme A biosynthesis</keyword>
<dbReference type="GO" id="GO:0004140">
    <property type="term" value="F:dephospho-CoA kinase activity"/>
    <property type="evidence" value="ECO:0007669"/>
    <property type="project" value="UniProtKB-UniRule"/>
</dbReference>
<dbReference type="OrthoDB" id="9812943at2"/>
<dbReference type="InterPro" id="IPR001977">
    <property type="entry name" value="Depp_CoAkinase"/>
</dbReference>
<keyword evidence="5 7" id="KW-0418">Kinase</keyword>
<dbReference type="GO" id="GO:0005524">
    <property type="term" value="F:ATP binding"/>
    <property type="evidence" value="ECO:0007669"/>
    <property type="project" value="UniProtKB-UniRule"/>
</dbReference>
<keyword evidence="8" id="KW-1185">Reference proteome</keyword>
<dbReference type="AlphaFoldDB" id="A0A2T0V689"/>
<reference evidence="7 8" key="1">
    <citation type="submission" date="2018-03" db="EMBL/GenBank/DDBJ databases">
        <title>Genomic Encyclopedia of Type Strains, Phase III (KMG-III): the genomes of soil and plant-associated and newly described type strains.</title>
        <authorList>
            <person name="Whitman W."/>
        </authorList>
    </citation>
    <scope>NUCLEOTIDE SEQUENCE [LARGE SCALE GENOMIC DNA]</scope>
    <source>
        <strain evidence="7 8">CGMCC 1.12152</strain>
    </source>
</reference>
<dbReference type="CDD" id="cd02022">
    <property type="entry name" value="DPCK"/>
    <property type="match status" value="1"/>
</dbReference>
<protein>
    <recommendedName>
        <fullName evidence="5 6">Dephospho-CoA kinase</fullName>
        <ecNumber evidence="5 6">2.7.1.24</ecNumber>
    </recommendedName>
    <alternativeName>
        <fullName evidence="5">Dephosphocoenzyme A kinase</fullName>
    </alternativeName>
</protein>
<organism evidence="7 8">
    <name type="scientific">Vreelandella songnenensis</name>
    <dbReference type="NCBI Taxonomy" id="1176243"/>
    <lineage>
        <taxon>Bacteria</taxon>
        <taxon>Pseudomonadati</taxon>
        <taxon>Pseudomonadota</taxon>
        <taxon>Gammaproteobacteria</taxon>
        <taxon>Oceanospirillales</taxon>
        <taxon>Halomonadaceae</taxon>
        <taxon>Vreelandella</taxon>
    </lineage>
</organism>
<dbReference type="EC" id="2.7.1.24" evidence="5 6"/>
<sequence length="196" mass="21580">MIIGLTGGIGSGKSTVASTFEALGAGWVDADHVAREIVQPGEPALALIIDYFGENIAKPDGTLDRAALRERVFSDSAQRLWLESVTHPRIRERLTDQLAALSRRAPYVLLVSPLLFESGQDALVERTLVVDVPTELQLSRTLARDGVSEEQVHAILAAQLPREQRLAKADDVVDNSGDQAHMRRQVERLDSFYRTL</sequence>
<evidence type="ECO:0000256" key="4">
    <source>
        <dbReference type="ARBA" id="ARBA00022993"/>
    </source>
</evidence>
<dbReference type="SUPFAM" id="SSF52540">
    <property type="entry name" value="P-loop containing nucleoside triphosphate hydrolases"/>
    <property type="match status" value="1"/>
</dbReference>
<comment type="function">
    <text evidence="5">Catalyzes the phosphorylation of the 3'-hydroxyl group of dephosphocoenzyme A to form coenzyme A.</text>
</comment>
<dbReference type="Proteomes" id="UP000237647">
    <property type="component" value="Unassembled WGS sequence"/>
</dbReference>
<keyword evidence="5" id="KW-0808">Transferase</keyword>
<evidence type="ECO:0000256" key="1">
    <source>
        <dbReference type="ARBA" id="ARBA00009018"/>
    </source>
</evidence>
<name>A0A2T0V689_9GAMM</name>
<comment type="similarity">
    <text evidence="1 5">Belongs to the CoaE family.</text>
</comment>
<comment type="caution">
    <text evidence="7">The sequence shown here is derived from an EMBL/GenBank/DDBJ whole genome shotgun (WGS) entry which is preliminary data.</text>
</comment>
<dbReference type="InterPro" id="IPR027417">
    <property type="entry name" value="P-loop_NTPase"/>
</dbReference>
<dbReference type="GO" id="GO:0015937">
    <property type="term" value="P:coenzyme A biosynthetic process"/>
    <property type="evidence" value="ECO:0007669"/>
    <property type="project" value="UniProtKB-UniRule"/>
</dbReference>
<accession>A0A2T0V689</accession>
<dbReference type="Gene3D" id="3.40.50.300">
    <property type="entry name" value="P-loop containing nucleotide triphosphate hydrolases"/>
    <property type="match status" value="1"/>
</dbReference>
<evidence type="ECO:0000313" key="8">
    <source>
        <dbReference type="Proteomes" id="UP000237647"/>
    </source>
</evidence>
<keyword evidence="2 5" id="KW-0547">Nucleotide-binding</keyword>
<evidence type="ECO:0000313" key="7">
    <source>
        <dbReference type="EMBL" id="PRY65686.1"/>
    </source>
</evidence>
<dbReference type="HAMAP" id="MF_00376">
    <property type="entry name" value="Dephospho_CoA_kinase"/>
    <property type="match status" value="1"/>
</dbReference>
<dbReference type="PANTHER" id="PTHR10695">
    <property type="entry name" value="DEPHOSPHO-COA KINASE-RELATED"/>
    <property type="match status" value="1"/>
</dbReference>
<dbReference type="NCBIfam" id="TIGR00152">
    <property type="entry name" value="dephospho-CoA kinase"/>
    <property type="match status" value="1"/>
</dbReference>
<proteinExistence type="inferred from homology"/>
<evidence type="ECO:0000256" key="6">
    <source>
        <dbReference type="NCBIfam" id="TIGR00152"/>
    </source>
</evidence>
<comment type="subcellular location">
    <subcellularLocation>
        <location evidence="5">Cytoplasm</location>
    </subcellularLocation>
</comment>
<evidence type="ECO:0000256" key="3">
    <source>
        <dbReference type="ARBA" id="ARBA00022840"/>
    </source>
</evidence>